<evidence type="ECO:0000313" key="2">
    <source>
        <dbReference type="EMBL" id="TNN73601.1"/>
    </source>
</evidence>
<gene>
    <name evidence="2" type="ORF">EYF80_016196</name>
</gene>
<name>A0A4Z2I757_9TELE</name>
<protein>
    <submittedName>
        <fullName evidence="2">Uncharacterized protein</fullName>
    </submittedName>
</protein>
<organism evidence="2 3">
    <name type="scientific">Liparis tanakae</name>
    <name type="common">Tanaka's snailfish</name>
    <dbReference type="NCBI Taxonomy" id="230148"/>
    <lineage>
        <taxon>Eukaryota</taxon>
        <taxon>Metazoa</taxon>
        <taxon>Chordata</taxon>
        <taxon>Craniata</taxon>
        <taxon>Vertebrata</taxon>
        <taxon>Euteleostomi</taxon>
        <taxon>Actinopterygii</taxon>
        <taxon>Neopterygii</taxon>
        <taxon>Teleostei</taxon>
        <taxon>Neoteleostei</taxon>
        <taxon>Acanthomorphata</taxon>
        <taxon>Eupercaria</taxon>
        <taxon>Perciformes</taxon>
        <taxon>Cottioidei</taxon>
        <taxon>Cottales</taxon>
        <taxon>Liparidae</taxon>
        <taxon>Liparis</taxon>
    </lineage>
</organism>
<dbReference type="AlphaFoldDB" id="A0A4Z2I757"/>
<comment type="caution">
    <text evidence="2">The sequence shown here is derived from an EMBL/GenBank/DDBJ whole genome shotgun (WGS) entry which is preliminary data.</text>
</comment>
<feature type="compositionally biased region" description="Polar residues" evidence="1">
    <location>
        <begin position="298"/>
        <end position="307"/>
    </location>
</feature>
<keyword evidence="3" id="KW-1185">Reference proteome</keyword>
<feature type="compositionally biased region" description="Basic and acidic residues" evidence="1">
    <location>
        <begin position="61"/>
        <end position="71"/>
    </location>
</feature>
<dbReference type="Proteomes" id="UP000314294">
    <property type="component" value="Unassembled WGS sequence"/>
</dbReference>
<evidence type="ECO:0000313" key="3">
    <source>
        <dbReference type="Proteomes" id="UP000314294"/>
    </source>
</evidence>
<proteinExistence type="predicted"/>
<feature type="region of interest" description="Disordered" evidence="1">
    <location>
        <begin position="169"/>
        <end position="188"/>
    </location>
</feature>
<feature type="region of interest" description="Disordered" evidence="1">
    <location>
        <begin position="61"/>
        <end position="93"/>
    </location>
</feature>
<accession>A0A4Z2I757</accession>
<reference evidence="2 3" key="1">
    <citation type="submission" date="2019-03" db="EMBL/GenBank/DDBJ databases">
        <title>First draft genome of Liparis tanakae, snailfish: a comprehensive survey of snailfish specific genes.</title>
        <authorList>
            <person name="Kim W."/>
            <person name="Song I."/>
            <person name="Jeong J.-H."/>
            <person name="Kim D."/>
            <person name="Kim S."/>
            <person name="Ryu S."/>
            <person name="Song J.Y."/>
            <person name="Lee S.K."/>
        </authorList>
    </citation>
    <scope>NUCLEOTIDE SEQUENCE [LARGE SCALE GENOMIC DNA]</scope>
    <source>
        <tissue evidence="2">Muscle</tissue>
    </source>
</reference>
<dbReference type="EMBL" id="SRLO01000123">
    <property type="protein sequence ID" value="TNN73601.1"/>
    <property type="molecule type" value="Genomic_DNA"/>
</dbReference>
<evidence type="ECO:0000256" key="1">
    <source>
        <dbReference type="SAM" id="MobiDB-lite"/>
    </source>
</evidence>
<sequence>MSSSVISASPRKAAACSGVRFSASWEGGRSPRAACLEPVSAAHEHADLFWVSAEDRLDKRRLRGERTRQSVREAPQTPERNHEEPEEPFTSALKRVDTTSSSLRFSSLAFDSGVTAHRWSEVRANYAKWVYLLGQFEDSHLWISCSGWFTRSLQPRGTMQRGDAAPRRVRTLPNLHPPPTPPSLRGSRSCSSAWMVTKAGGEAKPLLPRLSARCLRRRGGEPRASLPERGGQAEISRTQEVGARLSSSQMQKWSSFLSIKQAGATSPLLPSGGRTLNCSLQSITQAGATSPLLPSGGRTLNCSLQSR</sequence>
<feature type="region of interest" description="Disordered" evidence="1">
    <location>
        <begin position="287"/>
        <end position="307"/>
    </location>
</feature>